<protein>
    <submittedName>
        <fullName evidence="4">SH3 domain-containing protein</fullName>
    </submittedName>
</protein>
<organism evidence="4 5">
    <name type="scientific">Leeia aquatica</name>
    <dbReference type="NCBI Taxonomy" id="2725557"/>
    <lineage>
        <taxon>Bacteria</taxon>
        <taxon>Pseudomonadati</taxon>
        <taxon>Pseudomonadota</taxon>
        <taxon>Betaproteobacteria</taxon>
        <taxon>Neisseriales</taxon>
        <taxon>Leeiaceae</taxon>
        <taxon>Leeia</taxon>
    </lineage>
</organism>
<evidence type="ECO:0000313" key="4">
    <source>
        <dbReference type="EMBL" id="NLR76503.1"/>
    </source>
</evidence>
<feature type="domain" description="SH3b" evidence="3">
    <location>
        <begin position="14"/>
        <end position="77"/>
    </location>
</feature>
<evidence type="ECO:0000256" key="1">
    <source>
        <dbReference type="SAM" id="Phobius"/>
    </source>
</evidence>
<comment type="caution">
    <text evidence="4">The sequence shown here is derived from an EMBL/GenBank/DDBJ whole genome shotgun (WGS) entry which is preliminary data.</text>
</comment>
<accession>A0A847S9U4</accession>
<evidence type="ECO:0000256" key="2">
    <source>
        <dbReference type="SAM" id="SignalP"/>
    </source>
</evidence>
<dbReference type="Proteomes" id="UP000587991">
    <property type="component" value="Unassembled WGS sequence"/>
</dbReference>
<dbReference type="SMART" id="SM00287">
    <property type="entry name" value="SH3b"/>
    <property type="match status" value="1"/>
</dbReference>
<dbReference type="RefSeq" id="WP_168878180.1">
    <property type="nucleotide sequence ID" value="NZ_JABAIM010000004.1"/>
</dbReference>
<keyword evidence="1" id="KW-0812">Transmembrane</keyword>
<dbReference type="AlphaFoldDB" id="A0A847S9U4"/>
<dbReference type="EMBL" id="JABAIM010000004">
    <property type="protein sequence ID" value="NLR76503.1"/>
    <property type="molecule type" value="Genomic_DNA"/>
</dbReference>
<keyword evidence="2" id="KW-0732">Signal</keyword>
<sequence length="180" mass="19005">MSLLMACLCGAAAAAGAVVQGAVNANVRSGSSEHARIIRSLPPGTVLEVLQTGDSFTQIKAPDGTTGWVLNRLLKLDAAAPTSAASAPVVASVAPPTTVTELQTVQQQLKLAQQEIRRLQVQASQTPAKPASTLVMDPLPVQLNPIVWLVLVLGAFVLGVLLGILWLEHRYRKKLHGLRI</sequence>
<evidence type="ECO:0000313" key="5">
    <source>
        <dbReference type="Proteomes" id="UP000587991"/>
    </source>
</evidence>
<feature type="chain" id="PRO_5032362129" evidence="2">
    <location>
        <begin position="18"/>
        <end position="180"/>
    </location>
</feature>
<keyword evidence="1" id="KW-1133">Transmembrane helix</keyword>
<keyword evidence="5" id="KW-1185">Reference proteome</keyword>
<feature type="signal peptide" evidence="2">
    <location>
        <begin position="1"/>
        <end position="17"/>
    </location>
</feature>
<proteinExistence type="predicted"/>
<dbReference type="InterPro" id="IPR003646">
    <property type="entry name" value="SH3-like_bac-type"/>
</dbReference>
<evidence type="ECO:0000259" key="3">
    <source>
        <dbReference type="SMART" id="SM00287"/>
    </source>
</evidence>
<keyword evidence="1" id="KW-0472">Membrane</keyword>
<reference evidence="4 5" key="1">
    <citation type="submission" date="2020-04" db="EMBL/GenBank/DDBJ databases">
        <title>Draft genome of Leeia sp. IMCC25680.</title>
        <authorList>
            <person name="Song J."/>
            <person name="Cho J.-C."/>
        </authorList>
    </citation>
    <scope>NUCLEOTIDE SEQUENCE [LARGE SCALE GENOMIC DNA]</scope>
    <source>
        <strain evidence="4 5">IMCC25680</strain>
    </source>
</reference>
<name>A0A847S9U4_9NEIS</name>
<gene>
    <name evidence="4" type="ORF">HF682_15150</name>
</gene>
<feature type="transmembrane region" description="Helical" evidence="1">
    <location>
        <begin position="146"/>
        <end position="167"/>
    </location>
</feature>
<dbReference type="Gene3D" id="2.30.30.40">
    <property type="entry name" value="SH3 Domains"/>
    <property type="match status" value="1"/>
</dbReference>
<dbReference type="Pfam" id="PF08239">
    <property type="entry name" value="SH3_3"/>
    <property type="match status" value="1"/>
</dbReference>